<dbReference type="PANTHER" id="PTHR35093:SF8">
    <property type="entry name" value="OUTER MEMBRANE PROTEIN NMB0088-RELATED"/>
    <property type="match status" value="1"/>
</dbReference>
<accession>A0A0K0Y4S3</accession>
<evidence type="ECO:0000256" key="1">
    <source>
        <dbReference type="ARBA" id="ARBA00004571"/>
    </source>
</evidence>
<organism evidence="8 9">
    <name type="scientific">Octadecabacter temperatus</name>
    <dbReference type="NCBI Taxonomy" id="1458307"/>
    <lineage>
        <taxon>Bacteria</taxon>
        <taxon>Pseudomonadati</taxon>
        <taxon>Pseudomonadota</taxon>
        <taxon>Alphaproteobacteria</taxon>
        <taxon>Rhodobacterales</taxon>
        <taxon>Roseobacteraceae</taxon>
        <taxon>Octadecabacter</taxon>
    </lineage>
</organism>
<dbReference type="InterPro" id="IPR005017">
    <property type="entry name" value="OMPP1/FadL/TodX"/>
</dbReference>
<dbReference type="KEGG" id="otm:OSB_14070"/>
<keyword evidence="3" id="KW-1134">Transmembrane beta strand</keyword>
<keyword evidence="6" id="KW-0472">Membrane</keyword>
<evidence type="ECO:0000256" key="5">
    <source>
        <dbReference type="ARBA" id="ARBA00022729"/>
    </source>
</evidence>
<evidence type="ECO:0000313" key="9">
    <source>
        <dbReference type="Proteomes" id="UP000067444"/>
    </source>
</evidence>
<comment type="similarity">
    <text evidence="2">Belongs to the OmpP1/FadL family.</text>
</comment>
<keyword evidence="4" id="KW-0812">Transmembrane</keyword>
<evidence type="ECO:0000256" key="2">
    <source>
        <dbReference type="ARBA" id="ARBA00008163"/>
    </source>
</evidence>
<dbReference type="RefSeq" id="WP_074202204.1">
    <property type="nucleotide sequence ID" value="NZ_CP012160.1"/>
</dbReference>
<protein>
    <submittedName>
        <fullName evidence="8">Outer membrane protein transport protein (OMPP1/FadL/TodX)</fullName>
    </submittedName>
</protein>
<evidence type="ECO:0000256" key="6">
    <source>
        <dbReference type="ARBA" id="ARBA00023136"/>
    </source>
</evidence>
<evidence type="ECO:0000256" key="7">
    <source>
        <dbReference type="ARBA" id="ARBA00023237"/>
    </source>
</evidence>
<dbReference type="GO" id="GO:0015483">
    <property type="term" value="F:long-chain fatty acid transporting porin activity"/>
    <property type="evidence" value="ECO:0007669"/>
    <property type="project" value="TreeGrafter"/>
</dbReference>
<gene>
    <name evidence="8" type="ORF">OSB_14070</name>
</gene>
<sequence length="355" mass="37407">MKKFMTAGAALLMTTSIAAAGGLDRSGQGIGVIFEDTGATGAYAELSYGSVNADLSGTFAGGQSGDIAPRYGQLGMAFKQQLSEQFSLSMIYDQPFGASVDYSTPGYALSGVNAEVKSDSVTVLGRYEINPSFSVHGGLRYVQANGVYDIVAYESIYDTDGDFGYVLGGAYERDDIAMRVALTYSSGIDLELDGNFFGNTLTANLPESVNLDFQTGVAADTLVFGSIRYVAWDGFQLVDSNDPTGDGNILSYDDDVITYNIGVGRRFSDSFSASFGIGYEQSTGELTGQLGPTDGYISYQVGGAYTLDNGIEVSGGIRYVNIGDANTNPVAPAPFGQTYEDNNAIAIGLKVAYAF</sequence>
<evidence type="ECO:0000256" key="3">
    <source>
        <dbReference type="ARBA" id="ARBA00022452"/>
    </source>
</evidence>
<dbReference type="Proteomes" id="UP000067444">
    <property type="component" value="Chromosome"/>
</dbReference>
<dbReference type="GO" id="GO:0009279">
    <property type="term" value="C:cell outer membrane"/>
    <property type="evidence" value="ECO:0007669"/>
    <property type="project" value="UniProtKB-SubCell"/>
</dbReference>
<keyword evidence="7" id="KW-0998">Cell outer membrane</keyword>
<dbReference type="PANTHER" id="PTHR35093">
    <property type="entry name" value="OUTER MEMBRANE PROTEIN NMB0088-RELATED"/>
    <property type="match status" value="1"/>
</dbReference>
<keyword evidence="5" id="KW-0732">Signal</keyword>
<reference evidence="8 9" key="1">
    <citation type="journal article" date="2015" name="Genome Announc.">
        <title>Closed Genome Sequence of Octadecabacter temperatus SB1, the First Mesophilic Species of the Genus Octadecabacter.</title>
        <authorList>
            <person name="Voget S."/>
            <person name="Billerbeck S."/>
            <person name="Simon M."/>
            <person name="Daniel R."/>
        </authorList>
    </citation>
    <scope>NUCLEOTIDE SEQUENCE [LARGE SCALE GENOMIC DNA]</scope>
    <source>
        <strain evidence="8 9">SB1</strain>
    </source>
</reference>
<dbReference type="STRING" id="1458307.OSB_14070"/>
<dbReference type="SUPFAM" id="SSF56935">
    <property type="entry name" value="Porins"/>
    <property type="match status" value="1"/>
</dbReference>
<name>A0A0K0Y4S3_9RHOB</name>
<keyword evidence="9" id="KW-1185">Reference proteome</keyword>
<dbReference type="EMBL" id="CP012160">
    <property type="protein sequence ID" value="AKS45959.1"/>
    <property type="molecule type" value="Genomic_DNA"/>
</dbReference>
<dbReference type="PATRIC" id="fig|1458307.3.peg.1425"/>
<proteinExistence type="inferred from homology"/>
<evidence type="ECO:0000256" key="4">
    <source>
        <dbReference type="ARBA" id="ARBA00022692"/>
    </source>
</evidence>
<comment type="subcellular location">
    <subcellularLocation>
        <location evidence="1">Cell outer membrane</location>
        <topology evidence="1">Multi-pass membrane protein</topology>
    </subcellularLocation>
</comment>
<evidence type="ECO:0000313" key="8">
    <source>
        <dbReference type="EMBL" id="AKS45959.1"/>
    </source>
</evidence>
<dbReference type="Gene3D" id="2.40.160.60">
    <property type="entry name" value="Outer membrane protein transport protein (OMPP1/FadL/TodX)"/>
    <property type="match status" value="1"/>
</dbReference>
<dbReference type="AlphaFoldDB" id="A0A0K0Y4S3"/>
<dbReference type="Pfam" id="PF03349">
    <property type="entry name" value="Toluene_X"/>
    <property type="match status" value="1"/>
</dbReference>